<name>A0A7T8GTP6_CALRO</name>
<dbReference type="GO" id="GO:0006355">
    <property type="term" value="P:regulation of DNA-templated transcription"/>
    <property type="evidence" value="ECO:0007669"/>
    <property type="project" value="InterPro"/>
</dbReference>
<evidence type="ECO:0000313" key="5">
    <source>
        <dbReference type="EMBL" id="QQP53395.1"/>
    </source>
</evidence>
<feature type="domain" description="Tc1-like transposase DDE" evidence="3">
    <location>
        <begin position="141"/>
        <end position="302"/>
    </location>
</feature>
<accession>A0A7T8GTP6</accession>
<evidence type="ECO:0000259" key="3">
    <source>
        <dbReference type="Pfam" id="PF13358"/>
    </source>
</evidence>
<dbReference type="EMBL" id="CP045901">
    <property type="protein sequence ID" value="QQP37609.1"/>
    <property type="molecule type" value="Genomic_DNA"/>
</dbReference>
<evidence type="ECO:0000259" key="2">
    <source>
        <dbReference type="Pfam" id="PF00292"/>
    </source>
</evidence>
<protein>
    <submittedName>
        <fullName evidence="4">Transposable element tcb2 transposase</fullName>
    </submittedName>
</protein>
<dbReference type="EMBL" id="CP045890">
    <property type="protein sequence ID" value="QQP56165.1"/>
    <property type="molecule type" value="Genomic_DNA"/>
</dbReference>
<dbReference type="Proteomes" id="UP000595437">
    <property type="component" value="Chromosome 12"/>
</dbReference>
<dbReference type="SUPFAM" id="SSF46689">
    <property type="entry name" value="Homeodomain-like"/>
    <property type="match status" value="1"/>
</dbReference>
<comment type="subcellular location">
    <subcellularLocation>
        <location evidence="1">Nucleus</location>
    </subcellularLocation>
</comment>
<evidence type="ECO:0000313" key="6">
    <source>
        <dbReference type="EMBL" id="QQP56165.1"/>
    </source>
</evidence>
<dbReference type="GO" id="GO:0003677">
    <property type="term" value="F:DNA binding"/>
    <property type="evidence" value="ECO:0007669"/>
    <property type="project" value="InterPro"/>
</dbReference>
<reference evidence="7" key="1">
    <citation type="submission" date="2021-01" db="EMBL/GenBank/DDBJ databases">
        <title>Caligus Genome Assembly.</title>
        <authorList>
            <person name="Gallardo-Escarate C."/>
        </authorList>
    </citation>
    <scope>NUCLEOTIDE SEQUENCE [LARGE SCALE GENOMIC DNA]</scope>
</reference>
<dbReference type="Proteomes" id="UP000595437">
    <property type="component" value="Chromosome 4"/>
</dbReference>
<dbReference type="Pfam" id="PF00292">
    <property type="entry name" value="PAX"/>
    <property type="match status" value="1"/>
</dbReference>
<evidence type="ECO:0000256" key="1">
    <source>
        <dbReference type="ARBA" id="ARBA00004123"/>
    </source>
</evidence>
<dbReference type="GO" id="GO:0005634">
    <property type="term" value="C:nucleus"/>
    <property type="evidence" value="ECO:0007669"/>
    <property type="project" value="UniProtKB-SubCell"/>
</dbReference>
<dbReference type="Gene3D" id="3.30.420.10">
    <property type="entry name" value="Ribonuclease H-like superfamily/Ribonuclease H"/>
    <property type="match status" value="1"/>
</dbReference>
<dbReference type="EMBL" id="CP045893">
    <property type="protein sequence ID" value="QQP53395.1"/>
    <property type="molecule type" value="Genomic_DNA"/>
</dbReference>
<dbReference type="InterPro" id="IPR009057">
    <property type="entry name" value="Homeodomain-like_sf"/>
</dbReference>
<dbReference type="InterPro" id="IPR038717">
    <property type="entry name" value="Tc1-like_DDE_dom"/>
</dbReference>
<proteinExistence type="predicted"/>
<evidence type="ECO:0000313" key="7">
    <source>
        <dbReference type="Proteomes" id="UP000595437"/>
    </source>
</evidence>
<dbReference type="AlphaFoldDB" id="A0A7T8GTP6"/>
<gene>
    <name evidence="6" type="ORF">FKW44_000743</name>
    <name evidence="5" type="ORF">FKW44_005865</name>
    <name evidence="4" type="ORF">FKW44_017930</name>
</gene>
<evidence type="ECO:0000313" key="4">
    <source>
        <dbReference type="EMBL" id="QQP37609.1"/>
    </source>
</evidence>
<keyword evidence="7" id="KW-1185">Reference proteome</keyword>
<dbReference type="InterPro" id="IPR001523">
    <property type="entry name" value="Paired_dom"/>
</dbReference>
<dbReference type="InterPro" id="IPR036397">
    <property type="entry name" value="RNaseH_sf"/>
</dbReference>
<sequence>MEKIREKVIARIHAGDKPMDISRNFGIARSTIYSIKKLYDESGGYVRRTGNCGRPKSVRTADLVGKIKKQVKDQPNNSVRGLAKKNDITESTMRNLVRFDLGMRSRAVVPVQMLTVIQREKRLERSKKILNWLKSNPGKVVVFSDEKNFVVDKYNNRRNDRYIAKSAADTDASVKYVPRSKHPAKAMMLGVVGSDGKTIPPIWIKGNLNASMYKHILAHQVFPALDATYGQGNWVWTQDGAPSHTSDAVQKYIISKLSSKGFWSKEMWPPSSPNLNPLDYFVWTHVEQRACATSHPNVDALKASVNKVWAAMNTNDIVNACKAFRSRIEACIKAEGSIFEK</sequence>
<dbReference type="PANTHER" id="PTHR46068">
    <property type="entry name" value="PROTEIN CBG27172"/>
    <property type="match status" value="1"/>
</dbReference>
<dbReference type="Pfam" id="PF13358">
    <property type="entry name" value="DDE_3"/>
    <property type="match status" value="1"/>
</dbReference>
<feature type="domain" description="Paired" evidence="2">
    <location>
        <begin position="2"/>
        <end position="76"/>
    </location>
</feature>
<organism evidence="4 7">
    <name type="scientific">Caligus rogercresseyi</name>
    <name type="common">Sea louse</name>
    <dbReference type="NCBI Taxonomy" id="217165"/>
    <lineage>
        <taxon>Eukaryota</taxon>
        <taxon>Metazoa</taxon>
        <taxon>Ecdysozoa</taxon>
        <taxon>Arthropoda</taxon>
        <taxon>Crustacea</taxon>
        <taxon>Multicrustacea</taxon>
        <taxon>Hexanauplia</taxon>
        <taxon>Copepoda</taxon>
        <taxon>Siphonostomatoida</taxon>
        <taxon>Caligidae</taxon>
        <taxon>Caligus</taxon>
    </lineage>
</organism>
<reference evidence="4" key="2">
    <citation type="journal article" name="Sci. Data">
        <title>Chromosome-scale genome assembly of the sea louse Caligus rogercresseyi by SMRT sequencing and Hi-C analysis.</title>
        <authorList>
            <person name="Gallardo-Escarate C."/>
            <person name="Valenzuela-Munoz V."/>
            <person name="Nunez-Acuna G."/>
            <person name="Valenzuela-Miranda D."/>
            <person name="Goncalves A.T."/>
            <person name="Escobar-Sepulveda H."/>
            <person name="Liachko I."/>
            <person name="Nelson B."/>
            <person name="Roberts S."/>
            <person name="Warren W."/>
        </authorList>
    </citation>
    <scope>NUCLEOTIDE SEQUENCE</scope>
    <source>
        <tissue evidence="4">Whole tissue</tissue>
    </source>
</reference>
<dbReference type="PANTHER" id="PTHR46068:SF1">
    <property type="entry name" value="TRANSPOSASE IS30-LIKE HTH DOMAIN-CONTAINING PROTEIN"/>
    <property type="match status" value="1"/>
</dbReference>
<dbReference type="Proteomes" id="UP000595437">
    <property type="component" value="Chromosome 1"/>
</dbReference>
<dbReference type="OrthoDB" id="6766065at2759"/>